<evidence type="ECO:0000259" key="1">
    <source>
        <dbReference type="Pfam" id="PF01909"/>
    </source>
</evidence>
<gene>
    <name evidence="2" type="ORF">Ga0058931_1530</name>
</gene>
<organism evidence="2 3">
    <name type="scientific">Roseibaca calidilacus</name>
    <dbReference type="NCBI Taxonomy" id="1666912"/>
    <lineage>
        <taxon>Bacteria</taxon>
        <taxon>Pseudomonadati</taxon>
        <taxon>Pseudomonadota</taxon>
        <taxon>Alphaproteobacteria</taxon>
        <taxon>Rhodobacterales</taxon>
        <taxon>Paracoccaceae</taxon>
        <taxon>Roseinatronobacter</taxon>
    </lineage>
</organism>
<dbReference type="InterPro" id="IPR002934">
    <property type="entry name" value="Polymerase_NTP_transf_dom"/>
</dbReference>
<reference evidence="2 3" key="1">
    <citation type="submission" date="2016-01" db="EMBL/GenBank/DDBJ databases">
        <authorList>
            <person name="Varghese N."/>
        </authorList>
    </citation>
    <scope>NUCLEOTIDE SEQUENCE [LARGE SCALE GENOMIC DNA]</scope>
    <source>
        <strain evidence="2 3">HL-91</strain>
    </source>
</reference>
<dbReference type="Pfam" id="PF01909">
    <property type="entry name" value="NTP_transf_2"/>
    <property type="match status" value="1"/>
</dbReference>
<feature type="domain" description="Polymerase nucleotidyl transferase" evidence="1">
    <location>
        <begin position="19"/>
        <end position="80"/>
    </location>
</feature>
<dbReference type="EMBL" id="FBYC01000004">
    <property type="protein sequence ID" value="CUX81092.1"/>
    <property type="molecule type" value="Genomic_DNA"/>
</dbReference>
<comment type="caution">
    <text evidence="2">The sequence shown here is derived from an EMBL/GenBank/DDBJ whole genome shotgun (WGS) entry which is preliminary data.</text>
</comment>
<dbReference type="CDD" id="cd05403">
    <property type="entry name" value="NT_KNTase_like"/>
    <property type="match status" value="1"/>
</dbReference>
<evidence type="ECO:0000313" key="3">
    <source>
        <dbReference type="Proteomes" id="UP000182045"/>
    </source>
</evidence>
<protein>
    <submittedName>
        <fullName evidence="2">Nucleotidyltransferase domain-containing protein</fullName>
    </submittedName>
</protein>
<accession>A0ABM9VTD0</accession>
<name>A0ABM9VTD0_9RHOB</name>
<sequence length="85" mass="9413">MLAAQRTWDVLSAFLASRGVEAKVFGSVAEDRCSEMSDLDVMILGEPPLDLKREIMRRAERASSDTGIPVDIVFENDFPDLARAI</sequence>
<dbReference type="SUPFAM" id="SSF81301">
    <property type="entry name" value="Nucleotidyltransferase"/>
    <property type="match status" value="1"/>
</dbReference>
<keyword evidence="3" id="KW-1185">Reference proteome</keyword>
<evidence type="ECO:0000313" key="2">
    <source>
        <dbReference type="EMBL" id="CUX81092.1"/>
    </source>
</evidence>
<dbReference type="Gene3D" id="3.30.460.10">
    <property type="entry name" value="Beta Polymerase, domain 2"/>
    <property type="match status" value="1"/>
</dbReference>
<dbReference type="InterPro" id="IPR043519">
    <property type="entry name" value="NT_sf"/>
</dbReference>
<dbReference type="Proteomes" id="UP000182045">
    <property type="component" value="Unassembled WGS sequence"/>
</dbReference>
<proteinExistence type="predicted"/>